<sequence length="48" mass="5505">MKNQKQGFWALISLTWVLSDLLATPVLKRSFYNSLNSKGKKVGFLFVE</sequence>
<organism evidence="1 2">
    <name type="scientific">Candidatus Desulfosporosinus infrequens</name>
    <dbReference type="NCBI Taxonomy" id="2043169"/>
    <lineage>
        <taxon>Bacteria</taxon>
        <taxon>Bacillati</taxon>
        <taxon>Bacillota</taxon>
        <taxon>Clostridia</taxon>
        <taxon>Eubacteriales</taxon>
        <taxon>Desulfitobacteriaceae</taxon>
        <taxon>Desulfosporosinus</taxon>
    </lineage>
</organism>
<protein>
    <submittedName>
        <fullName evidence="1">Uncharacterized protein</fullName>
    </submittedName>
</protein>
<name>A0A2U3KAP6_9FIRM</name>
<dbReference type="EMBL" id="OMOF01000075">
    <property type="protein sequence ID" value="SPF36719.1"/>
    <property type="molecule type" value="Genomic_DNA"/>
</dbReference>
<evidence type="ECO:0000313" key="1">
    <source>
        <dbReference type="EMBL" id="SPF36719.1"/>
    </source>
</evidence>
<dbReference type="Proteomes" id="UP000238916">
    <property type="component" value="Unassembled WGS sequence"/>
</dbReference>
<dbReference type="AlphaFoldDB" id="A0A2U3KAP6"/>
<accession>A0A2U3KAP6</accession>
<gene>
    <name evidence="1" type="ORF">SBF1_1660024</name>
</gene>
<evidence type="ECO:0000313" key="2">
    <source>
        <dbReference type="Proteomes" id="UP000238916"/>
    </source>
</evidence>
<reference evidence="2" key="1">
    <citation type="submission" date="2018-02" db="EMBL/GenBank/DDBJ databases">
        <authorList>
            <person name="Hausmann B."/>
        </authorList>
    </citation>
    <scope>NUCLEOTIDE SEQUENCE [LARGE SCALE GENOMIC DNA]</scope>
    <source>
        <strain evidence="2">Peat soil MAG SbF1</strain>
    </source>
</reference>
<proteinExistence type="predicted"/>